<keyword evidence="2" id="KW-1185">Reference proteome</keyword>
<reference evidence="1 2" key="1">
    <citation type="journal article" date="2016" name="Mol. Biol. Evol.">
        <title>Comparative Genomics of Early-Diverging Mushroom-Forming Fungi Provides Insights into the Origins of Lignocellulose Decay Capabilities.</title>
        <authorList>
            <person name="Nagy L.G."/>
            <person name="Riley R."/>
            <person name="Tritt A."/>
            <person name="Adam C."/>
            <person name="Daum C."/>
            <person name="Floudas D."/>
            <person name="Sun H."/>
            <person name="Yadav J.S."/>
            <person name="Pangilinan J."/>
            <person name="Larsson K.H."/>
            <person name="Matsuura K."/>
            <person name="Barry K."/>
            <person name="Labutti K."/>
            <person name="Kuo R."/>
            <person name="Ohm R.A."/>
            <person name="Bhattacharya S.S."/>
            <person name="Shirouzu T."/>
            <person name="Yoshinaga Y."/>
            <person name="Martin F.M."/>
            <person name="Grigoriev I.V."/>
            <person name="Hibbett D.S."/>
        </authorList>
    </citation>
    <scope>NUCLEOTIDE SEQUENCE [LARGE SCALE GENOMIC DNA]</scope>
    <source>
        <strain evidence="1 2">CBS 109695</strain>
    </source>
</reference>
<protein>
    <submittedName>
        <fullName evidence="1">Uncharacterized protein</fullName>
    </submittedName>
</protein>
<proteinExistence type="predicted"/>
<accession>A0A166CXD3</accession>
<evidence type="ECO:0000313" key="1">
    <source>
        <dbReference type="EMBL" id="KZP14094.1"/>
    </source>
</evidence>
<organism evidence="1 2">
    <name type="scientific">Athelia psychrophila</name>
    <dbReference type="NCBI Taxonomy" id="1759441"/>
    <lineage>
        <taxon>Eukaryota</taxon>
        <taxon>Fungi</taxon>
        <taxon>Dikarya</taxon>
        <taxon>Basidiomycota</taxon>
        <taxon>Agaricomycotina</taxon>
        <taxon>Agaricomycetes</taxon>
        <taxon>Agaricomycetidae</taxon>
        <taxon>Atheliales</taxon>
        <taxon>Atheliaceae</taxon>
        <taxon>Athelia</taxon>
    </lineage>
</organism>
<evidence type="ECO:0000313" key="2">
    <source>
        <dbReference type="Proteomes" id="UP000076532"/>
    </source>
</evidence>
<gene>
    <name evidence="1" type="ORF">FIBSPDRAFT_117186</name>
</gene>
<dbReference type="EMBL" id="KV417622">
    <property type="protein sequence ID" value="KZP14094.1"/>
    <property type="molecule type" value="Genomic_DNA"/>
</dbReference>
<name>A0A166CXD3_9AGAM</name>
<dbReference type="AlphaFoldDB" id="A0A166CXD3"/>
<sequence length="99" mass="10762">MSPITKSMTSHPVALELPGMVGSFAYPAPAKQSLPPKATSHNLLISLLPPNRMDENCMSSYCPLPSLTRCMTIGMYSFLFSSSFILVASSRADLLLRPK</sequence>
<dbReference type="Proteomes" id="UP000076532">
    <property type="component" value="Unassembled WGS sequence"/>
</dbReference>